<dbReference type="PANTHER" id="PTHR10579:SF43">
    <property type="entry name" value="ZINC FINGER (C3HC4-TYPE RING FINGER) FAMILY PROTEIN"/>
    <property type="match status" value="1"/>
</dbReference>
<feature type="domain" description="VWFA" evidence="2">
    <location>
        <begin position="207"/>
        <end position="385"/>
    </location>
</feature>
<dbReference type="InterPro" id="IPR051266">
    <property type="entry name" value="CLCR"/>
</dbReference>
<dbReference type="Gene3D" id="3.40.50.410">
    <property type="entry name" value="von Willebrand factor, type A domain"/>
    <property type="match status" value="1"/>
</dbReference>
<dbReference type="CDD" id="cd01465">
    <property type="entry name" value="vWA_subgroup"/>
    <property type="match status" value="1"/>
</dbReference>
<dbReference type="OrthoDB" id="9805121at2"/>
<feature type="chain" id="PRO_5019072620" evidence="1">
    <location>
        <begin position="26"/>
        <end position="583"/>
    </location>
</feature>
<reference evidence="3 4" key="1">
    <citation type="submission" date="2018-09" db="EMBL/GenBank/DDBJ databases">
        <authorList>
            <person name="Zhu H."/>
        </authorList>
    </citation>
    <scope>NUCLEOTIDE SEQUENCE [LARGE SCALE GENOMIC DNA]</scope>
    <source>
        <strain evidence="3 4">K1S02-6</strain>
    </source>
</reference>
<dbReference type="PANTHER" id="PTHR10579">
    <property type="entry name" value="CALCIUM-ACTIVATED CHLORIDE CHANNEL REGULATOR"/>
    <property type="match status" value="1"/>
</dbReference>
<dbReference type="SMART" id="SM00327">
    <property type="entry name" value="VWA"/>
    <property type="match status" value="1"/>
</dbReference>
<dbReference type="AlphaFoldDB" id="A0A418XM20"/>
<organism evidence="3 4">
    <name type="scientific">Pseudomonas cavernicola</name>
    <dbReference type="NCBI Taxonomy" id="2320866"/>
    <lineage>
        <taxon>Bacteria</taxon>
        <taxon>Pseudomonadati</taxon>
        <taxon>Pseudomonadota</taxon>
        <taxon>Gammaproteobacteria</taxon>
        <taxon>Pseudomonadales</taxon>
        <taxon>Pseudomonadaceae</taxon>
        <taxon>Pseudomonas</taxon>
    </lineage>
</organism>
<gene>
    <name evidence="3" type="ORF">D3879_09845</name>
</gene>
<dbReference type="InterPro" id="IPR021908">
    <property type="entry name" value="YfbK_C"/>
</dbReference>
<dbReference type="RefSeq" id="WP_119954077.1">
    <property type="nucleotide sequence ID" value="NZ_QYUR01000002.1"/>
</dbReference>
<evidence type="ECO:0000313" key="4">
    <source>
        <dbReference type="Proteomes" id="UP000284021"/>
    </source>
</evidence>
<comment type="caution">
    <text evidence="3">The sequence shown here is derived from an EMBL/GenBank/DDBJ whole genome shotgun (WGS) entry which is preliminary data.</text>
</comment>
<dbReference type="Proteomes" id="UP000284021">
    <property type="component" value="Unassembled WGS sequence"/>
</dbReference>
<accession>A0A418XM20</accession>
<evidence type="ECO:0000256" key="1">
    <source>
        <dbReference type="SAM" id="SignalP"/>
    </source>
</evidence>
<dbReference type="InterPro" id="IPR002035">
    <property type="entry name" value="VWF_A"/>
</dbReference>
<keyword evidence="1" id="KW-0732">Signal</keyword>
<name>A0A418XM20_9PSED</name>
<dbReference type="EMBL" id="QYUR01000002">
    <property type="protein sequence ID" value="RJG13522.1"/>
    <property type="molecule type" value="Genomic_DNA"/>
</dbReference>
<dbReference type="SUPFAM" id="SSF53300">
    <property type="entry name" value="vWA-like"/>
    <property type="match status" value="1"/>
</dbReference>
<dbReference type="Pfam" id="PF12034">
    <property type="entry name" value="YfbK_C"/>
    <property type="match status" value="1"/>
</dbReference>
<evidence type="ECO:0000313" key="3">
    <source>
        <dbReference type="EMBL" id="RJG13522.1"/>
    </source>
</evidence>
<evidence type="ECO:0000259" key="2">
    <source>
        <dbReference type="PROSITE" id="PS50234"/>
    </source>
</evidence>
<protein>
    <submittedName>
        <fullName evidence="3">VWA domain-containing protein</fullName>
    </submittedName>
</protein>
<dbReference type="InterPro" id="IPR036465">
    <property type="entry name" value="vWFA_dom_sf"/>
</dbReference>
<proteinExistence type="predicted"/>
<dbReference type="PROSITE" id="PS50234">
    <property type="entry name" value="VWFA"/>
    <property type="match status" value="1"/>
</dbReference>
<dbReference type="PROSITE" id="PS51257">
    <property type="entry name" value="PROKAR_LIPOPROTEIN"/>
    <property type="match status" value="1"/>
</dbReference>
<sequence length="583" mass="62880">MSRYRVISRQPLLCGFASGLLLALAACSASNSEHPSAPVAREKLAGAVAEDARTQESRAQPLEQKAESAKYAIAGMAMPSLVAPTPMSEALPPGYRDVSREQYQKLADNPIYAVAETPVSTFSIDVDTGSYANVRRFLNDGRLPPEEAVRLEELVNYFSYAYPLPKGDTPFGVSTELAISPWNANSRLLKVAIKASDLQVEQLPAANLVFLVDVSGSMDRREGLPMVQSTLKLLVAQLRAQDKVSLVVYAGESRVVLEPTSGAQKAKIRAAIDQLTAGGSTAGESGIQLAYQQAQQGFIDKGINRILLATDGDFNVGISDFETLKKLAADKRKSGISLTTLGFGTDNYNEQLMEQLADAGDGNYAYIDNLREARKVLVEQLSSTLAVVAKDVKIQVEFNPAHVSEYRLLGYENRALKREDFSNDKVDAGEIGAGHTVTALYEIVPTGSQGWLEPLRYQSTETTAAKTAELALLRIRYKGPQQSQSRLLEVPIKAEQNPTPIAQASEDLRFAAAVAGFAQQLKGGQYTGTFDMAASAKLARGAKGEDRFGLRAEFVQLVELAQSLQTVVSSSASTSVPSMTKVD</sequence>
<dbReference type="Pfam" id="PF12450">
    <property type="entry name" value="vWF_A"/>
    <property type="match status" value="1"/>
</dbReference>
<feature type="signal peptide" evidence="1">
    <location>
        <begin position="1"/>
        <end position="25"/>
    </location>
</feature>
<dbReference type="InterPro" id="IPR022156">
    <property type="entry name" value="Uncharacterised_YfbK_N"/>
</dbReference>
<dbReference type="Pfam" id="PF00092">
    <property type="entry name" value="VWA"/>
    <property type="match status" value="1"/>
</dbReference>
<keyword evidence="4" id="KW-1185">Reference proteome</keyword>